<protein>
    <submittedName>
        <fullName evidence="2">Uncharacterized protein</fullName>
    </submittedName>
</protein>
<evidence type="ECO:0000313" key="2">
    <source>
        <dbReference type="EMBL" id="QMV74998.1"/>
    </source>
</evidence>
<dbReference type="Proteomes" id="UP000515240">
    <property type="component" value="Chromosome"/>
</dbReference>
<evidence type="ECO:0000256" key="1">
    <source>
        <dbReference type="SAM" id="MobiDB-lite"/>
    </source>
</evidence>
<dbReference type="KEGG" id="cpis:HS961_20335"/>
<sequence length="71" mass="7888">MNAKRTEPRTHTYQRKPGAYVGTGHDASHLAAVFAAERERLAADAAKAKRRRKPKAEPIPDENPNQLRLVG</sequence>
<feature type="compositionally biased region" description="Basic and acidic residues" evidence="1">
    <location>
        <begin position="1"/>
        <end position="10"/>
    </location>
</feature>
<dbReference type="RefSeq" id="WP_182325132.1">
    <property type="nucleotide sequence ID" value="NZ_CP058554.1"/>
</dbReference>
<proteinExistence type="predicted"/>
<feature type="region of interest" description="Disordered" evidence="1">
    <location>
        <begin position="1"/>
        <end position="24"/>
    </location>
</feature>
<keyword evidence="3" id="KW-1185">Reference proteome</keyword>
<reference evidence="2 3" key="1">
    <citation type="journal article" date="2020" name="G3 (Bethesda)">
        <title>CeMbio - The Caenorhabditis elegans Microbiome Resource.</title>
        <authorList>
            <person name="Dirksen P."/>
            <person name="Assie A."/>
            <person name="Zimmermann J."/>
            <person name="Zhang F."/>
            <person name="Tietje A.M."/>
            <person name="Marsh S.A."/>
            <person name="Felix M.A."/>
            <person name="Shapira M."/>
            <person name="Kaleta C."/>
            <person name="Schulenburg H."/>
            <person name="Samuel B."/>
        </authorList>
    </citation>
    <scope>NUCLEOTIDE SEQUENCE [LARGE SCALE GENOMIC DNA]</scope>
    <source>
        <strain evidence="2 3">BIGb0172</strain>
    </source>
</reference>
<dbReference type="EMBL" id="CP058554">
    <property type="protein sequence ID" value="QMV74998.1"/>
    <property type="molecule type" value="Genomic_DNA"/>
</dbReference>
<feature type="region of interest" description="Disordered" evidence="1">
    <location>
        <begin position="44"/>
        <end position="71"/>
    </location>
</feature>
<accession>A0A7G5ELX3</accession>
<name>A0A7G5ELX3_9BURK</name>
<evidence type="ECO:0000313" key="3">
    <source>
        <dbReference type="Proteomes" id="UP000515240"/>
    </source>
</evidence>
<dbReference type="AlphaFoldDB" id="A0A7G5ELX3"/>
<gene>
    <name evidence="2" type="ORF">HS961_20335</name>
</gene>
<organism evidence="2 3">
    <name type="scientific">Comamonas piscis</name>
    <dbReference type="NCBI Taxonomy" id="1562974"/>
    <lineage>
        <taxon>Bacteria</taxon>
        <taxon>Pseudomonadati</taxon>
        <taxon>Pseudomonadota</taxon>
        <taxon>Betaproteobacteria</taxon>
        <taxon>Burkholderiales</taxon>
        <taxon>Comamonadaceae</taxon>
        <taxon>Comamonas</taxon>
    </lineage>
</organism>